<keyword evidence="3" id="KW-1185">Reference proteome</keyword>
<feature type="compositionally biased region" description="Basic residues" evidence="1">
    <location>
        <begin position="91"/>
        <end position="103"/>
    </location>
</feature>
<dbReference type="Proteomes" id="UP001230654">
    <property type="component" value="Unassembled WGS sequence"/>
</dbReference>
<feature type="compositionally biased region" description="Low complexity" evidence="1">
    <location>
        <begin position="201"/>
        <end position="211"/>
    </location>
</feature>
<feature type="region of interest" description="Disordered" evidence="1">
    <location>
        <begin position="36"/>
        <end position="253"/>
    </location>
</feature>
<name>A0ABU0P548_STRRH</name>
<feature type="compositionally biased region" description="Low complexity" evidence="1">
    <location>
        <begin position="109"/>
        <end position="120"/>
    </location>
</feature>
<proteinExistence type="predicted"/>
<protein>
    <submittedName>
        <fullName evidence="2">Uncharacterized protein</fullName>
    </submittedName>
</protein>
<evidence type="ECO:0000313" key="2">
    <source>
        <dbReference type="EMBL" id="MDQ0585882.1"/>
    </source>
</evidence>
<dbReference type="EMBL" id="JAUSWV010000003">
    <property type="protein sequence ID" value="MDQ0585882.1"/>
    <property type="molecule type" value="Genomic_DNA"/>
</dbReference>
<comment type="caution">
    <text evidence="2">The sequence shown here is derived from an EMBL/GenBank/DDBJ whole genome shotgun (WGS) entry which is preliminary data.</text>
</comment>
<sequence>MASAQWPVAIGHWPLGIGYFRLLSVPCSTNTVIQRSGSDANVSRPAGSRSGGPEKGRRAGRRSGGPGDRAPRRSVTKDSAGLVAGCGPRRSPNRHRGPHRGPHRGGMPRGLRAGVRRAGPPGAGFAGRGGAGSLRPGQRERPFGAAGGPEAGRRPGGRQGRGRRQASSPVVTLPPRPAPRAPRRGPRAGATRVLPGPPCAAGPGRPLCARGGPRRPAHRPACPVTVLKRFASEGPRTASEDDSSPRSGRSQAA</sequence>
<accession>A0ABU0P548</accession>
<evidence type="ECO:0000256" key="1">
    <source>
        <dbReference type="SAM" id="MobiDB-lite"/>
    </source>
</evidence>
<reference evidence="2 3" key="1">
    <citation type="submission" date="2023-07" db="EMBL/GenBank/DDBJ databases">
        <title>Comparative genomics of wheat-associated soil bacteria to identify genetic determinants of phenazine resistance.</title>
        <authorList>
            <person name="Mouncey N."/>
        </authorList>
    </citation>
    <scope>NUCLEOTIDE SEQUENCE [LARGE SCALE GENOMIC DNA]</scope>
    <source>
        <strain evidence="2 3">B2I6</strain>
    </source>
</reference>
<organism evidence="2 3">
    <name type="scientific">Streptomyces rishiriensis</name>
    <dbReference type="NCBI Taxonomy" id="68264"/>
    <lineage>
        <taxon>Bacteria</taxon>
        <taxon>Bacillati</taxon>
        <taxon>Actinomycetota</taxon>
        <taxon>Actinomycetes</taxon>
        <taxon>Kitasatosporales</taxon>
        <taxon>Streptomycetaceae</taxon>
        <taxon>Streptomyces</taxon>
    </lineage>
</organism>
<evidence type="ECO:0000313" key="3">
    <source>
        <dbReference type="Proteomes" id="UP001230654"/>
    </source>
</evidence>
<gene>
    <name evidence="2" type="ORF">QF030_008150</name>
</gene>
<feature type="compositionally biased region" description="Gly residues" evidence="1">
    <location>
        <begin position="121"/>
        <end position="132"/>
    </location>
</feature>